<dbReference type="Pfam" id="PF01757">
    <property type="entry name" value="Acyl_transf_3"/>
    <property type="match status" value="1"/>
</dbReference>
<dbReference type="PANTHER" id="PTHR23028:SF131">
    <property type="entry name" value="BLR2367 PROTEIN"/>
    <property type="match status" value="1"/>
</dbReference>
<sequence>MRAANWSVIMRMKALDGWRGIGALAVCFIHLQLNGYLTSVPSLDSWILAVDFFFVLSGFVIARVYADELTDREHAAVFAVRRLGRLWPLHLFMLALFVAVELAKLAVERETGSPVGQPAFGTARDPSDILPIALFLQTVRLGPELSWNFPSWSISAEIWTYAVFALVALSTAGRSGRRAAAAAAIAIAAWIVLFVDVTGRGMISTDVFGIVRCFLGFFTGVVAEWLHRRGTFRALAGGGAEIPAMLAGIVLLWVTASQPAARYAAPLVFMLLVFAHASDRGPLSRIMATAPMQLLGRLSYSIYLTHLFLVAYVVPRLSQTVGKFLPDALALREMAVAAIYIGLVLVMSSVTWRLIELPGQRLAAKIAARIGGAQTLSSRYSRSQLEMTRL</sequence>
<name>A0A2N3LZV7_9HYPH</name>
<dbReference type="OrthoDB" id="9796461at2"/>
<feature type="transmembrane region" description="Helical" evidence="1">
    <location>
        <begin position="260"/>
        <end position="277"/>
    </location>
</feature>
<dbReference type="EMBL" id="PJNW01000002">
    <property type="protein sequence ID" value="PKR90156.1"/>
    <property type="molecule type" value="Genomic_DNA"/>
</dbReference>
<feature type="transmembrane region" description="Helical" evidence="1">
    <location>
        <begin position="21"/>
        <end position="40"/>
    </location>
</feature>
<dbReference type="Proteomes" id="UP000233491">
    <property type="component" value="Unassembled WGS sequence"/>
</dbReference>
<evidence type="ECO:0000313" key="4">
    <source>
        <dbReference type="Proteomes" id="UP000233491"/>
    </source>
</evidence>
<keyword evidence="1" id="KW-1133">Transmembrane helix</keyword>
<feature type="transmembrane region" description="Helical" evidence="1">
    <location>
        <begin position="334"/>
        <end position="355"/>
    </location>
</feature>
<dbReference type="GO" id="GO:0016020">
    <property type="term" value="C:membrane"/>
    <property type="evidence" value="ECO:0007669"/>
    <property type="project" value="TreeGrafter"/>
</dbReference>
<evidence type="ECO:0000259" key="2">
    <source>
        <dbReference type="Pfam" id="PF01757"/>
    </source>
</evidence>
<feature type="transmembrane region" description="Helical" evidence="1">
    <location>
        <begin position="152"/>
        <end position="172"/>
    </location>
</feature>
<feature type="transmembrane region" description="Helical" evidence="1">
    <location>
        <begin position="298"/>
        <end position="314"/>
    </location>
</feature>
<keyword evidence="1" id="KW-0812">Transmembrane</keyword>
<keyword evidence="4" id="KW-1185">Reference proteome</keyword>
<comment type="caution">
    <text evidence="3">The sequence shown here is derived from an EMBL/GenBank/DDBJ whole genome shotgun (WGS) entry which is preliminary data.</text>
</comment>
<evidence type="ECO:0000256" key="1">
    <source>
        <dbReference type="SAM" id="Phobius"/>
    </source>
</evidence>
<feature type="transmembrane region" description="Helical" evidence="1">
    <location>
        <begin position="46"/>
        <end position="66"/>
    </location>
</feature>
<dbReference type="AlphaFoldDB" id="A0A2N3LZV7"/>
<reference evidence="3 4" key="1">
    <citation type="submission" date="2017-12" db="EMBL/GenBank/DDBJ databases">
        <title>Anaerobic carbon monoxide metabolism by Pleomorphomonas carboxyditropha sp. nov., a new mesophilic hydrogenogenic carboxidotroph.</title>
        <authorList>
            <person name="Esquivel-Elizondo S."/>
            <person name="Krajmalnik-Brown R."/>
        </authorList>
    </citation>
    <scope>NUCLEOTIDE SEQUENCE [LARGE SCALE GENOMIC DNA]</scope>
    <source>
        <strain evidence="3 4">R5-392</strain>
    </source>
</reference>
<feature type="transmembrane region" description="Helical" evidence="1">
    <location>
        <begin position="179"/>
        <end position="195"/>
    </location>
</feature>
<dbReference type="InterPro" id="IPR002656">
    <property type="entry name" value="Acyl_transf_3_dom"/>
</dbReference>
<protein>
    <recommendedName>
        <fullName evidence="2">Acyltransferase 3 domain-containing protein</fullName>
    </recommendedName>
</protein>
<evidence type="ECO:0000313" key="3">
    <source>
        <dbReference type="EMBL" id="PKR90156.1"/>
    </source>
</evidence>
<dbReference type="PANTHER" id="PTHR23028">
    <property type="entry name" value="ACETYLTRANSFERASE"/>
    <property type="match status" value="1"/>
</dbReference>
<dbReference type="InterPro" id="IPR050879">
    <property type="entry name" value="Acyltransferase_3"/>
</dbReference>
<gene>
    <name evidence="3" type="ORF">CXZ10_01840</name>
</gene>
<feature type="transmembrane region" description="Helical" evidence="1">
    <location>
        <begin position="234"/>
        <end position="254"/>
    </location>
</feature>
<feature type="transmembrane region" description="Helical" evidence="1">
    <location>
        <begin position="207"/>
        <end position="227"/>
    </location>
</feature>
<dbReference type="GO" id="GO:0016747">
    <property type="term" value="F:acyltransferase activity, transferring groups other than amino-acyl groups"/>
    <property type="evidence" value="ECO:0007669"/>
    <property type="project" value="InterPro"/>
</dbReference>
<dbReference type="GO" id="GO:0000271">
    <property type="term" value="P:polysaccharide biosynthetic process"/>
    <property type="evidence" value="ECO:0007669"/>
    <property type="project" value="TreeGrafter"/>
</dbReference>
<proteinExistence type="predicted"/>
<keyword evidence="1" id="KW-0472">Membrane</keyword>
<organism evidence="3 4">
    <name type="scientific">Pleomorphomonas diazotrophica</name>
    <dbReference type="NCBI Taxonomy" id="1166257"/>
    <lineage>
        <taxon>Bacteria</taxon>
        <taxon>Pseudomonadati</taxon>
        <taxon>Pseudomonadota</taxon>
        <taxon>Alphaproteobacteria</taxon>
        <taxon>Hyphomicrobiales</taxon>
        <taxon>Pleomorphomonadaceae</taxon>
        <taxon>Pleomorphomonas</taxon>
    </lineage>
</organism>
<feature type="domain" description="Acyltransferase 3" evidence="2">
    <location>
        <begin position="13"/>
        <end position="346"/>
    </location>
</feature>
<feature type="transmembrane region" description="Helical" evidence="1">
    <location>
        <begin position="87"/>
        <end position="107"/>
    </location>
</feature>
<accession>A0A2N3LZV7</accession>